<dbReference type="OrthoDB" id="10071171at2759"/>
<name>A0A7C8MGI5_9PLEO</name>
<dbReference type="Proteomes" id="UP000481861">
    <property type="component" value="Unassembled WGS sequence"/>
</dbReference>
<dbReference type="CDD" id="cd01830">
    <property type="entry name" value="XynE_like"/>
    <property type="match status" value="1"/>
</dbReference>
<accession>A0A7C8MGI5</accession>
<dbReference type="Gene3D" id="3.40.50.1110">
    <property type="entry name" value="SGNH hydrolase"/>
    <property type="match status" value="1"/>
</dbReference>
<dbReference type="Pfam" id="PF13472">
    <property type="entry name" value="Lipase_GDSL_2"/>
    <property type="match status" value="1"/>
</dbReference>
<reference evidence="3 4" key="1">
    <citation type="submission" date="2020-01" db="EMBL/GenBank/DDBJ databases">
        <authorList>
            <consortium name="DOE Joint Genome Institute"/>
            <person name="Haridas S."/>
            <person name="Albert R."/>
            <person name="Binder M."/>
            <person name="Bloem J."/>
            <person name="Labutti K."/>
            <person name="Salamov A."/>
            <person name="Andreopoulos B."/>
            <person name="Baker S.E."/>
            <person name="Barry K."/>
            <person name="Bills G."/>
            <person name="Bluhm B.H."/>
            <person name="Cannon C."/>
            <person name="Castanera R."/>
            <person name="Culley D.E."/>
            <person name="Daum C."/>
            <person name="Ezra D."/>
            <person name="Gonzalez J.B."/>
            <person name="Henrissat B."/>
            <person name="Kuo A."/>
            <person name="Liang C."/>
            <person name="Lipzen A."/>
            <person name="Lutzoni F."/>
            <person name="Magnuson J."/>
            <person name="Mondo S."/>
            <person name="Nolan M."/>
            <person name="Ohm R."/>
            <person name="Pangilinan J."/>
            <person name="Park H.-J.H."/>
            <person name="Ramirez L."/>
            <person name="Alfaro M."/>
            <person name="Sun H."/>
            <person name="Tritt A."/>
            <person name="Yoshinaga Y."/>
            <person name="Zwiers L.-H.L."/>
            <person name="Turgeon B.G."/>
            <person name="Goodwin S.B."/>
            <person name="Spatafora J.W."/>
            <person name="Crous P.W."/>
            <person name="Grigoriev I.V."/>
        </authorList>
    </citation>
    <scope>NUCLEOTIDE SEQUENCE [LARGE SCALE GENOMIC DNA]</scope>
    <source>
        <strain evidence="3 4">CBS 611.86</strain>
    </source>
</reference>
<comment type="caution">
    <text evidence="3">The sequence shown here is derived from an EMBL/GenBank/DDBJ whole genome shotgun (WGS) entry which is preliminary data.</text>
</comment>
<evidence type="ECO:0000313" key="4">
    <source>
        <dbReference type="Proteomes" id="UP000481861"/>
    </source>
</evidence>
<feature type="signal peptide" evidence="1">
    <location>
        <begin position="1"/>
        <end position="25"/>
    </location>
</feature>
<sequence length="432" mass="45224">MFPPTLFSAALATLLTVVLTPPTHALALSPRQLKDDDPFFHWTTAWTSMPQLVEPANMPPSPFSSPAVLRAATLRQTLLITARTPRLRIAISNLFGPSDLPITAASLGLAAGNVAGTSSIQAAPLAAITVDGAASFVVPRGKVVVSDAVAFEVKAQTNVAVSLYSQAGQSGASITGHPGSRTTSWFVAGEKVNATAFAGTASVHWYFVSAVHAYVPTATRSLIILGDSITDGRGSDDNKNNRPPLSWPDLLLTRLLTSNLTTIALANQAAGGNRVLQDGLGPSLLSRYQRDALTQPGAQWVLLFSGVNDIGTSATSSSAQSAVGDALIRAFTTIAKDAQAAGLVTIGATITPFGGQGQSYSDRNREATRQRVNRWILESGTFDHVVDFGGVLESKTTPGQLDAKYDGGDHLHPNAAGFKAMAEALPLEIFKA</sequence>
<keyword evidence="4" id="KW-1185">Reference proteome</keyword>
<evidence type="ECO:0000256" key="1">
    <source>
        <dbReference type="SAM" id="SignalP"/>
    </source>
</evidence>
<dbReference type="SUPFAM" id="SSF52266">
    <property type="entry name" value="SGNH hydrolase"/>
    <property type="match status" value="1"/>
</dbReference>
<feature type="domain" description="SGNH hydrolase-type esterase" evidence="2">
    <location>
        <begin position="224"/>
        <end position="419"/>
    </location>
</feature>
<gene>
    <name evidence="3" type="ORF">BDV95DRAFT_589627</name>
</gene>
<proteinExistence type="predicted"/>
<dbReference type="EMBL" id="JAADJZ010000002">
    <property type="protein sequence ID" value="KAF2876979.1"/>
    <property type="molecule type" value="Genomic_DNA"/>
</dbReference>
<dbReference type="InterPro" id="IPR053140">
    <property type="entry name" value="GDSL_Rv0518-like"/>
</dbReference>
<feature type="chain" id="PRO_5028905892" evidence="1">
    <location>
        <begin position="26"/>
        <end position="432"/>
    </location>
</feature>
<keyword evidence="1" id="KW-0732">Signal</keyword>
<protein>
    <submittedName>
        <fullName evidence="3">Lipolytic enzyme</fullName>
    </submittedName>
</protein>
<dbReference type="InterPro" id="IPR036514">
    <property type="entry name" value="SGNH_hydro_sf"/>
</dbReference>
<dbReference type="InterPro" id="IPR013830">
    <property type="entry name" value="SGNH_hydro"/>
</dbReference>
<organism evidence="3 4">
    <name type="scientific">Massariosphaeria phaeospora</name>
    <dbReference type="NCBI Taxonomy" id="100035"/>
    <lineage>
        <taxon>Eukaryota</taxon>
        <taxon>Fungi</taxon>
        <taxon>Dikarya</taxon>
        <taxon>Ascomycota</taxon>
        <taxon>Pezizomycotina</taxon>
        <taxon>Dothideomycetes</taxon>
        <taxon>Pleosporomycetidae</taxon>
        <taxon>Pleosporales</taxon>
        <taxon>Pleosporales incertae sedis</taxon>
        <taxon>Massariosphaeria</taxon>
    </lineage>
</organism>
<dbReference type="PANTHER" id="PTHR43784:SF2">
    <property type="entry name" value="GDSL-LIKE LIPASE_ACYLHYDROLASE, PUTATIVE (AFU_ORTHOLOGUE AFUA_2G00820)-RELATED"/>
    <property type="match status" value="1"/>
</dbReference>
<dbReference type="AlphaFoldDB" id="A0A7C8MGI5"/>
<dbReference type="PANTHER" id="PTHR43784">
    <property type="entry name" value="GDSL-LIKE LIPASE/ACYLHYDROLASE, PUTATIVE (AFU_ORTHOLOGUE AFUA_2G00820)-RELATED"/>
    <property type="match status" value="1"/>
</dbReference>
<evidence type="ECO:0000313" key="3">
    <source>
        <dbReference type="EMBL" id="KAF2876979.1"/>
    </source>
</evidence>
<evidence type="ECO:0000259" key="2">
    <source>
        <dbReference type="Pfam" id="PF13472"/>
    </source>
</evidence>